<dbReference type="RefSeq" id="WP_094027744.1">
    <property type="nucleotide sequence ID" value="NZ_NGAF01000021.1"/>
</dbReference>
<dbReference type="InterPro" id="IPR003673">
    <property type="entry name" value="CoA-Trfase_fam_III"/>
</dbReference>
<sequence>MERVLTGLRVVELAGIGPSPHAAMLLADLGADVVRVERPGGVTQLVPVDKDAVLRNRRSVSADLKDPDDLATVLNLVEKADVLIESYRPGVAERLGIGPDICAERNGRLIYARVTGWGQDGPLASRAGHDINYLALSGALNAMGRPGERPLAPLNLVADLGGGSMLAVLGILAALHSRTRTGTGQVLDIAMVDGVSALMSMFWTLTENDLWSPERGTNVIDGGAPFYDTYECADGRYIAVGAVEPVFYARLLIGLGLDAADLPDQYDRSEWPSVRDCFARIFRTRERDAWAATFADLDACVTPVLSLAEVPHHPQIAARGTVVEAFGQRQPAAAPRFADMPGTTYSAPRIPGADTVSVLRDWCEDHGNSSGR</sequence>
<keyword evidence="2" id="KW-1185">Reference proteome</keyword>
<dbReference type="Gene3D" id="3.30.1540.10">
    <property type="entry name" value="formyl-coa transferase, domain 3"/>
    <property type="match status" value="1"/>
</dbReference>
<protein>
    <submittedName>
        <fullName evidence="1">Acetyl-CoA:oxalate CoA-transferase</fullName>
        <ecNumber evidence="1">2.8.3.19</ecNumber>
    </submittedName>
</protein>
<comment type="caution">
    <text evidence="1">The sequence shown here is derived from an EMBL/GenBank/DDBJ whole genome shotgun (WGS) entry which is preliminary data.</text>
</comment>
<dbReference type="Gene3D" id="3.40.50.10540">
    <property type="entry name" value="Crotonobetainyl-coa:carnitine coa-transferase, domain 1"/>
    <property type="match status" value="1"/>
</dbReference>
<dbReference type="InterPro" id="IPR050509">
    <property type="entry name" value="CoA-transferase_III"/>
</dbReference>
<dbReference type="InterPro" id="IPR044855">
    <property type="entry name" value="CoA-Trfase_III_dom3_sf"/>
</dbReference>
<dbReference type="PANTHER" id="PTHR48228">
    <property type="entry name" value="SUCCINYL-COA--D-CITRAMALATE COA-TRANSFERASE"/>
    <property type="match status" value="1"/>
</dbReference>
<name>A0A231GXD8_9NOCA</name>
<gene>
    <name evidence="1" type="primary">uctC_4</name>
    <name evidence="1" type="ORF">B7C42_06640</name>
</gene>
<dbReference type="InterPro" id="IPR023606">
    <property type="entry name" value="CoA-Trfase_III_dom_1_sf"/>
</dbReference>
<dbReference type="EMBL" id="NGAF01000021">
    <property type="protein sequence ID" value="OXR41242.1"/>
    <property type="molecule type" value="Genomic_DNA"/>
</dbReference>
<accession>A0A231GXD8</accession>
<dbReference type="Proteomes" id="UP000215506">
    <property type="component" value="Unassembled WGS sequence"/>
</dbReference>
<proteinExistence type="predicted"/>
<keyword evidence="1" id="KW-0808">Transferase</keyword>
<dbReference type="AlphaFoldDB" id="A0A231GXD8"/>
<organism evidence="1 2">
    <name type="scientific">Nocardia cerradoensis</name>
    <dbReference type="NCBI Taxonomy" id="85688"/>
    <lineage>
        <taxon>Bacteria</taxon>
        <taxon>Bacillati</taxon>
        <taxon>Actinomycetota</taxon>
        <taxon>Actinomycetes</taxon>
        <taxon>Mycobacteriales</taxon>
        <taxon>Nocardiaceae</taxon>
        <taxon>Nocardia</taxon>
    </lineage>
</organism>
<reference evidence="1 2" key="1">
    <citation type="submission" date="2017-07" db="EMBL/GenBank/DDBJ databases">
        <title>First draft Genome Sequence of Nocardia cerradoensis isolated from human infection.</title>
        <authorList>
            <person name="Carrasco G."/>
        </authorList>
    </citation>
    <scope>NUCLEOTIDE SEQUENCE [LARGE SCALE GENOMIC DNA]</scope>
    <source>
        <strain evidence="1 2">CNM20130759</strain>
    </source>
</reference>
<dbReference type="Pfam" id="PF02515">
    <property type="entry name" value="CoA_transf_3"/>
    <property type="match status" value="1"/>
</dbReference>
<dbReference type="EC" id="2.8.3.19" evidence="1"/>
<dbReference type="PANTHER" id="PTHR48228:SF5">
    <property type="entry name" value="ALPHA-METHYLACYL-COA RACEMASE"/>
    <property type="match status" value="1"/>
</dbReference>
<dbReference type="GO" id="GO:0016740">
    <property type="term" value="F:transferase activity"/>
    <property type="evidence" value="ECO:0007669"/>
    <property type="project" value="UniProtKB-KW"/>
</dbReference>
<evidence type="ECO:0000313" key="1">
    <source>
        <dbReference type="EMBL" id="OXR41242.1"/>
    </source>
</evidence>
<dbReference type="SUPFAM" id="SSF89796">
    <property type="entry name" value="CoA-transferase family III (CaiB/BaiF)"/>
    <property type="match status" value="1"/>
</dbReference>
<evidence type="ECO:0000313" key="2">
    <source>
        <dbReference type="Proteomes" id="UP000215506"/>
    </source>
</evidence>